<comment type="caution">
    <text evidence="1">The sequence shown here is derived from an EMBL/GenBank/DDBJ whole genome shotgun (WGS) entry which is preliminary data.</text>
</comment>
<dbReference type="EMBL" id="JANPWE010000004">
    <property type="protein sequence ID" value="MCR6545949.1"/>
    <property type="molecule type" value="Genomic_DNA"/>
</dbReference>
<dbReference type="RefSeq" id="WP_257913361.1">
    <property type="nucleotide sequence ID" value="NZ_JANPWE010000004.1"/>
</dbReference>
<accession>A0ABT1Y7S9</accession>
<dbReference type="SUPFAM" id="SSF47413">
    <property type="entry name" value="lambda repressor-like DNA-binding domains"/>
    <property type="match status" value="1"/>
</dbReference>
<gene>
    <name evidence="1" type="ORF">NVS47_10565</name>
</gene>
<keyword evidence="2" id="KW-1185">Reference proteome</keyword>
<dbReference type="InterPro" id="IPR010982">
    <property type="entry name" value="Lambda_DNA-bd_dom_sf"/>
</dbReference>
<evidence type="ECO:0000313" key="1">
    <source>
        <dbReference type="EMBL" id="MCR6545949.1"/>
    </source>
</evidence>
<evidence type="ECO:0000313" key="2">
    <source>
        <dbReference type="Proteomes" id="UP001524944"/>
    </source>
</evidence>
<protein>
    <submittedName>
        <fullName evidence="1">Transcriptional regulator</fullName>
    </submittedName>
</protein>
<dbReference type="Gene3D" id="1.10.260.40">
    <property type="entry name" value="lambda repressor-like DNA-binding domains"/>
    <property type="match status" value="1"/>
</dbReference>
<reference evidence="1 2" key="1">
    <citation type="submission" date="2022-08" db="EMBL/GenBank/DDBJ databases">
        <title>Proteogenomics of the novel Dehalobacterium formicoaceticum strain EZ94 highlights a key role of methyltransferases during anaerobic dichloromethane degradation.</title>
        <authorList>
            <person name="Wasmund K."/>
        </authorList>
    </citation>
    <scope>NUCLEOTIDE SEQUENCE [LARGE SCALE GENOMIC DNA]</scope>
    <source>
        <strain evidence="1 2">EZ94</strain>
    </source>
</reference>
<proteinExistence type="predicted"/>
<organism evidence="1 2">
    <name type="scientific">Dehalobacterium formicoaceticum</name>
    <dbReference type="NCBI Taxonomy" id="51515"/>
    <lineage>
        <taxon>Bacteria</taxon>
        <taxon>Bacillati</taxon>
        <taxon>Bacillota</taxon>
        <taxon>Clostridia</taxon>
        <taxon>Eubacteriales</taxon>
        <taxon>Peptococcaceae</taxon>
        <taxon>Dehalobacterium</taxon>
    </lineage>
</organism>
<sequence length="70" mass="8254">MIFGFGIRKKTVKELRKNRGYTAAELAQRLKINVTEILRIDNLRLKDIEEPLYSKILPILRGDEDDKIPW</sequence>
<name>A0ABT1Y7S9_9FIRM</name>
<dbReference type="Proteomes" id="UP001524944">
    <property type="component" value="Unassembled WGS sequence"/>
</dbReference>